<evidence type="ECO:0000256" key="1">
    <source>
        <dbReference type="ARBA" id="ARBA00022741"/>
    </source>
</evidence>
<dbReference type="Proteomes" id="UP000614424">
    <property type="component" value="Unassembled WGS sequence"/>
</dbReference>
<dbReference type="PIRSF" id="PIRSF003073">
    <property type="entry name" value="DNAC_TnpB_IstB"/>
    <property type="match status" value="1"/>
</dbReference>
<dbReference type="SUPFAM" id="SSF52540">
    <property type="entry name" value="P-loop containing nucleoside triphosphate hydrolases"/>
    <property type="match status" value="1"/>
</dbReference>
<dbReference type="GO" id="GO:0006260">
    <property type="term" value="P:DNA replication"/>
    <property type="evidence" value="ECO:0007669"/>
    <property type="project" value="TreeGrafter"/>
</dbReference>
<dbReference type="InterPro" id="IPR028350">
    <property type="entry name" value="DNAC/IstB-like"/>
</dbReference>
<accession>A0A8J6TGI1</accession>
<dbReference type="Gene3D" id="3.40.50.300">
    <property type="entry name" value="P-loop containing nucleotide triphosphate hydrolases"/>
    <property type="match status" value="1"/>
</dbReference>
<dbReference type="PANTHER" id="PTHR30050">
    <property type="entry name" value="CHROMOSOMAL REPLICATION INITIATOR PROTEIN DNAA"/>
    <property type="match status" value="1"/>
</dbReference>
<gene>
    <name evidence="4" type="ORF">H8E41_13015</name>
</gene>
<dbReference type="PANTHER" id="PTHR30050:SF4">
    <property type="entry name" value="ATP-BINDING PROTEIN RV3427C IN INSERTION SEQUENCE-RELATED"/>
    <property type="match status" value="1"/>
</dbReference>
<dbReference type="InterPro" id="IPR002611">
    <property type="entry name" value="IstB_ATP-bd"/>
</dbReference>
<protein>
    <submittedName>
        <fullName evidence="4">ATP-binding protein</fullName>
    </submittedName>
</protein>
<dbReference type="Pfam" id="PF01695">
    <property type="entry name" value="IstB_IS21"/>
    <property type="match status" value="1"/>
</dbReference>
<evidence type="ECO:0000259" key="3">
    <source>
        <dbReference type="Pfam" id="PF01695"/>
    </source>
</evidence>
<dbReference type="NCBIfam" id="NF038214">
    <property type="entry name" value="IS21_help_AAA"/>
    <property type="match status" value="1"/>
</dbReference>
<organism evidence="4 5">
    <name type="scientific">Candidatus Desulfobia pelagia</name>
    <dbReference type="NCBI Taxonomy" id="2841692"/>
    <lineage>
        <taxon>Bacteria</taxon>
        <taxon>Pseudomonadati</taxon>
        <taxon>Thermodesulfobacteriota</taxon>
        <taxon>Desulfobulbia</taxon>
        <taxon>Desulfobulbales</taxon>
        <taxon>Desulfobulbaceae</taxon>
        <taxon>Candidatus Desulfobia</taxon>
    </lineage>
</organism>
<evidence type="ECO:0000256" key="2">
    <source>
        <dbReference type="ARBA" id="ARBA00022840"/>
    </source>
</evidence>
<reference evidence="4 5" key="1">
    <citation type="submission" date="2020-08" db="EMBL/GenBank/DDBJ databases">
        <title>Bridging the membrane lipid divide: bacteria of the FCB group superphylum have the potential to synthesize archaeal ether lipids.</title>
        <authorList>
            <person name="Villanueva L."/>
            <person name="Von Meijenfeldt F.A.B."/>
            <person name="Westbye A.B."/>
            <person name="Yadav S."/>
            <person name="Hopmans E.C."/>
            <person name="Dutilh B.E."/>
            <person name="Sinninghe Damste J.S."/>
        </authorList>
    </citation>
    <scope>NUCLEOTIDE SEQUENCE [LARGE SCALE GENOMIC DNA]</scope>
    <source>
        <strain evidence="4">NIOZ-UU47</strain>
    </source>
</reference>
<name>A0A8J6TGI1_9BACT</name>
<dbReference type="InterPro" id="IPR027417">
    <property type="entry name" value="P-loop_NTPase"/>
</dbReference>
<keyword evidence="1" id="KW-0547">Nucleotide-binding</keyword>
<dbReference type="CDD" id="cd00009">
    <property type="entry name" value="AAA"/>
    <property type="match status" value="1"/>
</dbReference>
<keyword evidence="2 4" id="KW-0067">ATP-binding</keyword>
<dbReference type="GO" id="GO:0005524">
    <property type="term" value="F:ATP binding"/>
    <property type="evidence" value="ECO:0007669"/>
    <property type="project" value="UniProtKB-KW"/>
</dbReference>
<evidence type="ECO:0000313" key="4">
    <source>
        <dbReference type="EMBL" id="MBC8318818.1"/>
    </source>
</evidence>
<dbReference type="AlphaFoldDB" id="A0A8J6TGI1"/>
<evidence type="ECO:0000313" key="5">
    <source>
        <dbReference type="Proteomes" id="UP000614424"/>
    </source>
</evidence>
<dbReference type="EMBL" id="JACNJZ010000189">
    <property type="protein sequence ID" value="MBC8318818.1"/>
    <property type="molecule type" value="Genomic_DNA"/>
</dbReference>
<dbReference type="InterPro" id="IPR047661">
    <property type="entry name" value="IstB"/>
</dbReference>
<sequence>MNNQGTLEKMHQMKLYGMARAFQASLDTGLKKDFTADELLAHLVDAEWDDRHNRKMNRLMKSAKFRYQASLEQINFRLKRNLDKNLLLRLADCSWIQQGKDVIISGETGLGKSFIASALGHQGCQYGYTVKYFNCAKLFSQMKLARAEGTYIKKMDQLQKQALLVLDDFGIYPFDMENRLILLELLEDRHGRKSTVVASQFPTQSWYELIGEPTIADAICDRLIHTSYQIKLKGGESIRKTKDHLE</sequence>
<comment type="caution">
    <text evidence="4">The sequence shown here is derived from an EMBL/GenBank/DDBJ whole genome shotgun (WGS) entry which is preliminary data.</text>
</comment>
<feature type="domain" description="IstB-like ATP-binding" evidence="3">
    <location>
        <begin position="10"/>
        <end position="242"/>
    </location>
</feature>
<proteinExistence type="predicted"/>